<dbReference type="Pfam" id="PF00722">
    <property type="entry name" value="Glyco_hydro_16"/>
    <property type="match status" value="1"/>
</dbReference>
<dbReference type="GO" id="GO:0004553">
    <property type="term" value="F:hydrolase activity, hydrolyzing O-glycosyl compounds"/>
    <property type="evidence" value="ECO:0007669"/>
    <property type="project" value="InterPro"/>
</dbReference>
<feature type="domain" description="GH16" evidence="6">
    <location>
        <begin position="22"/>
        <end position="261"/>
    </location>
</feature>
<evidence type="ECO:0000256" key="1">
    <source>
        <dbReference type="ARBA" id="ARBA00004613"/>
    </source>
</evidence>
<dbReference type="InterPro" id="IPR055372">
    <property type="entry name" value="CBM96"/>
</dbReference>
<dbReference type="Gene3D" id="2.60.120.200">
    <property type="match status" value="1"/>
</dbReference>
<dbReference type="SUPFAM" id="SSF49899">
    <property type="entry name" value="Concanavalin A-like lectins/glucanases"/>
    <property type="match status" value="1"/>
</dbReference>
<name>A0A1H4ACV8_9BACT</name>
<dbReference type="InterPro" id="IPR013783">
    <property type="entry name" value="Ig-like_fold"/>
</dbReference>
<dbReference type="AlphaFoldDB" id="A0A1H4ACV8"/>
<evidence type="ECO:0000259" key="6">
    <source>
        <dbReference type="PROSITE" id="PS51762"/>
    </source>
</evidence>
<accession>A0A1H4ACV8</accession>
<sequence length="677" mass="75107">MQTMTIQRLFFIGLMALLSVKSTAQQTEVDQLLKNYKMVWNDEFDGPTFDASKWSYRSNGSTRNYAIVDGARTISQDNNGHLVISVTKEGDQYYVGQLTTNGHYEKKYGYFECRARVNKYIGPHVAFWLQSPTMGNTPYNQPDINGAEIDVFEYHRKSPGVVWQTIHINGYGDDHIQEGQQIAYPAVDTGYHTFGVLWTSSSYTFYVDGQKTYQTTFGLSKRTEYMILSTELTGFGGDPSLGQYPDSVIYDYVRVYEPVQAPDSLKDLQDTTTTTATADTYTYDAAAGINSNYGSSTSLVSKFGGGTALETLPSAIGYNRRTYLKFPSATLRSLNNIQQVLLRLCYYNKDVMNQSKGVKVSLSRLSSWKENTLTWNSQLTDAGALDSLDTVLDDGTLKPASIPNPISDDFIQTDAHYLYLDITDTIQKMIQNGNLPDTLSLVLQGYAIGSGTQQYNSGYTYFSKEFKNTAGQTVDSLSPSLVAYSLKDITTPVEASALTARLSGSLVQLQWKTYKEINSDYFIIERSQDGSSFTRLTTMAAAGNSSQPLTYTYLDKNPLPGDNYYRYLTMDKTGAVSSISNTVHLQTTASDTTLQMMLYPNPASGGGRLTLQVASRTAATGHIVLTDLRGRRLTAFDRQIKVGRQSIPLSTDGLSSGIYFISLQIKGIKKTCKLIIK</sequence>
<comment type="subcellular location">
    <subcellularLocation>
        <location evidence="1">Secreted</location>
    </subcellularLocation>
</comment>
<dbReference type="Gene3D" id="2.60.40.10">
    <property type="entry name" value="Immunoglobulins"/>
    <property type="match status" value="1"/>
</dbReference>
<dbReference type="PANTHER" id="PTHR10963:SF55">
    <property type="entry name" value="GLYCOSIDE HYDROLASE FAMILY 16 PROTEIN"/>
    <property type="match status" value="1"/>
</dbReference>
<organism evidence="7 8">
    <name type="scientific">Arachidicoccus rhizosphaerae</name>
    <dbReference type="NCBI Taxonomy" id="551991"/>
    <lineage>
        <taxon>Bacteria</taxon>
        <taxon>Pseudomonadati</taxon>
        <taxon>Bacteroidota</taxon>
        <taxon>Chitinophagia</taxon>
        <taxon>Chitinophagales</taxon>
        <taxon>Chitinophagaceae</taxon>
        <taxon>Arachidicoccus</taxon>
    </lineage>
</organism>
<dbReference type="Pfam" id="PF18962">
    <property type="entry name" value="Por_Secre_tail"/>
    <property type="match status" value="1"/>
</dbReference>
<dbReference type="NCBIfam" id="NF033679">
    <property type="entry name" value="DNRLRE_dom"/>
    <property type="match status" value="1"/>
</dbReference>
<comment type="similarity">
    <text evidence="2">Belongs to the glycosyl hydrolase 16 family.</text>
</comment>
<keyword evidence="8" id="KW-1185">Reference proteome</keyword>
<dbReference type="PROSITE" id="PS51762">
    <property type="entry name" value="GH16_2"/>
    <property type="match status" value="1"/>
</dbReference>
<dbReference type="PANTHER" id="PTHR10963">
    <property type="entry name" value="GLYCOSYL HYDROLASE-RELATED"/>
    <property type="match status" value="1"/>
</dbReference>
<dbReference type="STRING" id="551991.SAMN05192529_11432"/>
<keyword evidence="4 5" id="KW-0732">Signal</keyword>
<dbReference type="NCBIfam" id="TIGR04183">
    <property type="entry name" value="Por_Secre_tail"/>
    <property type="match status" value="1"/>
</dbReference>
<protein>
    <submittedName>
        <fullName evidence="7">Por secretion system C-terminal sorting domain-containing protein</fullName>
    </submittedName>
</protein>
<keyword evidence="3" id="KW-0964">Secreted</keyword>
<evidence type="ECO:0000256" key="2">
    <source>
        <dbReference type="ARBA" id="ARBA00006865"/>
    </source>
</evidence>
<evidence type="ECO:0000313" key="7">
    <source>
        <dbReference type="EMBL" id="SEA33561.1"/>
    </source>
</evidence>
<dbReference type="OrthoDB" id="657277at2"/>
<dbReference type="GO" id="GO:0005975">
    <property type="term" value="P:carbohydrate metabolic process"/>
    <property type="evidence" value="ECO:0007669"/>
    <property type="project" value="InterPro"/>
</dbReference>
<dbReference type="InterPro" id="IPR000757">
    <property type="entry name" value="Beta-glucanase-like"/>
</dbReference>
<dbReference type="Proteomes" id="UP000199041">
    <property type="component" value="Unassembled WGS sequence"/>
</dbReference>
<dbReference type="CDD" id="cd08023">
    <property type="entry name" value="GH16_laminarinase_like"/>
    <property type="match status" value="1"/>
</dbReference>
<reference evidence="7 8" key="1">
    <citation type="submission" date="2016-10" db="EMBL/GenBank/DDBJ databases">
        <authorList>
            <person name="de Groot N.N."/>
        </authorList>
    </citation>
    <scope>NUCLEOTIDE SEQUENCE [LARGE SCALE GENOMIC DNA]</scope>
    <source>
        <strain evidence="7 8">Vu-144</strain>
    </source>
</reference>
<dbReference type="InterPro" id="IPR026444">
    <property type="entry name" value="Secre_tail"/>
</dbReference>
<dbReference type="GO" id="GO:0005576">
    <property type="term" value="C:extracellular region"/>
    <property type="evidence" value="ECO:0007669"/>
    <property type="project" value="UniProtKB-SubCell"/>
</dbReference>
<evidence type="ECO:0000313" key="8">
    <source>
        <dbReference type="Proteomes" id="UP000199041"/>
    </source>
</evidence>
<proteinExistence type="inferred from homology"/>
<dbReference type="InterPro" id="IPR013320">
    <property type="entry name" value="ConA-like_dom_sf"/>
</dbReference>
<evidence type="ECO:0000256" key="4">
    <source>
        <dbReference type="ARBA" id="ARBA00022729"/>
    </source>
</evidence>
<dbReference type="InterPro" id="IPR050546">
    <property type="entry name" value="Glycosyl_Hydrlase_16"/>
</dbReference>
<dbReference type="Pfam" id="PF24517">
    <property type="entry name" value="CBM96"/>
    <property type="match status" value="1"/>
</dbReference>
<dbReference type="RefSeq" id="WP_091398878.1">
    <property type="nucleotide sequence ID" value="NZ_FNQY01000014.1"/>
</dbReference>
<feature type="signal peptide" evidence="5">
    <location>
        <begin position="1"/>
        <end position="24"/>
    </location>
</feature>
<evidence type="ECO:0000256" key="3">
    <source>
        <dbReference type="ARBA" id="ARBA00022525"/>
    </source>
</evidence>
<dbReference type="EMBL" id="FNQY01000014">
    <property type="protein sequence ID" value="SEA33561.1"/>
    <property type="molecule type" value="Genomic_DNA"/>
</dbReference>
<gene>
    <name evidence="7" type="ORF">SAMN05192529_11432</name>
</gene>
<evidence type="ECO:0000256" key="5">
    <source>
        <dbReference type="SAM" id="SignalP"/>
    </source>
</evidence>
<feature type="chain" id="PRO_5011782527" evidence="5">
    <location>
        <begin position="25"/>
        <end position="677"/>
    </location>
</feature>